<dbReference type="EMBL" id="CAJJDM010000119">
    <property type="protein sequence ID" value="CAD8101762.1"/>
    <property type="molecule type" value="Genomic_DNA"/>
</dbReference>
<feature type="compositionally biased region" description="Polar residues" evidence="1">
    <location>
        <begin position="51"/>
        <end position="65"/>
    </location>
</feature>
<evidence type="ECO:0000256" key="2">
    <source>
        <dbReference type="SAM" id="Phobius"/>
    </source>
</evidence>
<gene>
    <name evidence="3" type="ORF">PPRIM_AZ9-3.1.T1160120</name>
</gene>
<protein>
    <recommendedName>
        <fullName evidence="5">Transmembrane protein</fullName>
    </recommendedName>
</protein>
<feature type="region of interest" description="Disordered" evidence="1">
    <location>
        <begin position="35"/>
        <end position="65"/>
    </location>
</feature>
<reference evidence="3" key="1">
    <citation type="submission" date="2021-01" db="EMBL/GenBank/DDBJ databases">
        <authorList>
            <consortium name="Genoscope - CEA"/>
            <person name="William W."/>
        </authorList>
    </citation>
    <scope>NUCLEOTIDE SEQUENCE</scope>
</reference>
<keyword evidence="4" id="KW-1185">Reference proteome</keyword>
<keyword evidence="2" id="KW-0812">Transmembrane</keyword>
<keyword evidence="2" id="KW-1133">Transmembrane helix</keyword>
<accession>A0A8S1PEK4</accession>
<dbReference type="OMA" id="FMIQASI"/>
<sequence>MGSTLSKKQGKVMVFGGLGLAALVGVTLILKSKPTDEQVQTKGESTRENVKQISQKSYQPKESTNQGYDQLFQQVVRSISVERQGQLISISTITQILEKSLDLAKDDYSQITIENRKQRRAIRKSQNDQYQQMVLDYNEQVENLLEKKQMEICDFLQIKETEFQDSVMSLMERGFYQQFFMIQASIRQKIKDSLPSTKEITFEMLKQIIKFQIQVLKQQPQELKQIIQNLSANQETQQLIPLAINTILGDLVYEKFQIEEEDMMKILQNQAYFTDIEMQQAMAQLEEAMYMLMASMGGDQM</sequence>
<organism evidence="3 4">
    <name type="scientific">Paramecium primaurelia</name>
    <dbReference type="NCBI Taxonomy" id="5886"/>
    <lineage>
        <taxon>Eukaryota</taxon>
        <taxon>Sar</taxon>
        <taxon>Alveolata</taxon>
        <taxon>Ciliophora</taxon>
        <taxon>Intramacronucleata</taxon>
        <taxon>Oligohymenophorea</taxon>
        <taxon>Peniculida</taxon>
        <taxon>Parameciidae</taxon>
        <taxon>Paramecium</taxon>
    </lineage>
</organism>
<evidence type="ECO:0000256" key="1">
    <source>
        <dbReference type="SAM" id="MobiDB-lite"/>
    </source>
</evidence>
<dbReference type="Proteomes" id="UP000688137">
    <property type="component" value="Unassembled WGS sequence"/>
</dbReference>
<keyword evidence="2" id="KW-0472">Membrane</keyword>
<evidence type="ECO:0008006" key="5">
    <source>
        <dbReference type="Google" id="ProtNLM"/>
    </source>
</evidence>
<name>A0A8S1PEK4_PARPR</name>
<dbReference type="AlphaFoldDB" id="A0A8S1PEK4"/>
<feature type="transmembrane region" description="Helical" evidence="2">
    <location>
        <begin position="12"/>
        <end position="30"/>
    </location>
</feature>
<proteinExistence type="predicted"/>
<evidence type="ECO:0000313" key="3">
    <source>
        <dbReference type="EMBL" id="CAD8101762.1"/>
    </source>
</evidence>
<comment type="caution">
    <text evidence="3">The sequence shown here is derived from an EMBL/GenBank/DDBJ whole genome shotgun (WGS) entry which is preliminary data.</text>
</comment>
<evidence type="ECO:0000313" key="4">
    <source>
        <dbReference type="Proteomes" id="UP000688137"/>
    </source>
</evidence>